<dbReference type="CDD" id="cd04301">
    <property type="entry name" value="NAT_SF"/>
    <property type="match status" value="1"/>
</dbReference>
<evidence type="ECO:0000313" key="2">
    <source>
        <dbReference type="EMBL" id="PRX69398.1"/>
    </source>
</evidence>
<dbReference type="GO" id="GO:0016747">
    <property type="term" value="F:acyltransferase activity, transferring groups other than amino-acyl groups"/>
    <property type="evidence" value="ECO:0007669"/>
    <property type="project" value="InterPro"/>
</dbReference>
<evidence type="ECO:0000259" key="1">
    <source>
        <dbReference type="PROSITE" id="PS51186"/>
    </source>
</evidence>
<sequence>MVVFWTIGGVNVEFSRFSPDEADALVDFLTGEEWPFHAGVQEEEAIRRRVADGVYDDDDNRTFWLVADGERAGLVRLQDLTDGTPMFDLRIRAKWRGRGLGAAALKWLTAYLFEQFPEFTRIEGNTRQDNRAMRAVFRRCGYVKESHYRDAWPSPDGPVYDSVGYAILRRDWVSGTTTLPDWDDEPANVG</sequence>
<gene>
    <name evidence="2" type="ORF">B0I32_102455</name>
</gene>
<protein>
    <submittedName>
        <fullName evidence="2">RimJ/RimL family protein N-acetyltransferase</fullName>
    </submittedName>
</protein>
<dbReference type="Pfam" id="PF13302">
    <property type="entry name" value="Acetyltransf_3"/>
    <property type="match status" value="1"/>
</dbReference>
<dbReference type="AlphaFoldDB" id="A0A2T0N9D3"/>
<dbReference type="PANTHER" id="PTHR43792">
    <property type="entry name" value="GNAT FAMILY, PUTATIVE (AFU_ORTHOLOGUE AFUA_3G00765)-RELATED-RELATED"/>
    <property type="match status" value="1"/>
</dbReference>
<feature type="domain" description="N-acetyltransferase" evidence="1">
    <location>
        <begin position="12"/>
        <end position="170"/>
    </location>
</feature>
<dbReference type="EMBL" id="PVNG01000002">
    <property type="protein sequence ID" value="PRX69398.1"/>
    <property type="molecule type" value="Genomic_DNA"/>
</dbReference>
<comment type="caution">
    <text evidence="2">The sequence shown here is derived from an EMBL/GenBank/DDBJ whole genome shotgun (WGS) entry which is preliminary data.</text>
</comment>
<organism evidence="2 3">
    <name type="scientific">Nonomuraea fuscirosea</name>
    <dbReference type="NCBI Taxonomy" id="1291556"/>
    <lineage>
        <taxon>Bacteria</taxon>
        <taxon>Bacillati</taxon>
        <taxon>Actinomycetota</taxon>
        <taxon>Actinomycetes</taxon>
        <taxon>Streptosporangiales</taxon>
        <taxon>Streptosporangiaceae</taxon>
        <taxon>Nonomuraea</taxon>
    </lineage>
</organism>
<dbReference type="InterPro" id="IPR000182">
    <property type="entry name" value="GNAT_dom"/>
</dbReference>
<name>A0A2T0N9D3_9ACTN</name>
<dbReference type="InterPro" id="IPR016181">
    <property type="entry name" value="Acyl_CoA_acyltransferase"/>
</dbReference>
<keyword evidence="2" id="KW-0808">Transferase</keyword>
<proteinExistence type="predicted"/>
<dbReference type="PROSITE" id="PS51186">
    <property type="entry name" value="GNAT"/>
    <property type="match status" value="1"/>
</dbReference>
<evidence type="ECO:0000313" key="3">
    <source>
        <dbReference type="Proteomes" id="UP000238312"/>
    </source>
</evidence>
<dbReference type="InterPro" id="IPR051531">
    <property type="entry name" value="N-acetyltransferase"/>
</dbReference>
<accession>A0A2T0N9D3</accession>
<reference evidence="2 3" key="1">
    <citation type="submission" date="2018-03" db="EMBL/GenBank/DDBJ databases">
        <title>Genomic Encyclopedia of Type Strains, Phase III (KMG-III): the genomes of soil and plant-associated and newly described type strains.</title>
        <authorList>
            <person name="Whitman W."/>
        </authorList>
    </citation>
    <scope>NUCLEOTIDE SEQUENCE [LARGE SCALE GENOMIC DNA]</scope>
    <source>
        <strain evidence="2 3">CGMCC 4.7104</strain>
    </source>
</reference>
<dbReference type="Gene3D" id="3.40.630.30">
    <property type="match status" value="1"/>
</dbReference>
<dbReference type="SUPFAM" id="SSF55729">
    <property type="entry name" value="Acyl-CoA N-acyltransferases (Nat)"/>
    <property type="match status" value="1"/>
</dbReference>
<dbReference type="Proteomes" id="UP000238312">
    <property type="component" value="Unassembled WGS sequence"/>
</dbReference>
<keyword evidence="3" id="KW-1185">Reference proteome</keyword>